<proteinExistence type="predicted"/>
<protein>
    <submittedName>
        <fullName evidence="1">Variable surface protein</fullName>
    </submittedName>
</protein>
<gene>
    <name evidence="1" type="ORF">PGO_000980</name>
</gene>
<dbReference type="GeneID" id="39744889"/>
<comment type="caution">
    <text evidence="1">The sequence shown here is derived from an EMBL/GenBank/DDBJ whole genome shotgun (WGS) entry which is preliminary data.</text>
</comment>
<accession>A0A1Y1JNN9</accession>
<sequence>MIILLFLYEYIKHFSECETFMNESETYKNSCYNKICNKIELSNFYESGNRNMYRCMKFMHYISNIYFKTESTDLQKTYVCTCIIGYIIILWKLKKVTSPKYFLMHCLRHTKIMLANERKKKYKIYLELFQFYTHNNDHMQVKCCSSYFSHIDCNNINILFIFVRS</sequence>
<dbReference type="RefSeq" id="XP_028546670.1">
    <property type="nucleotide sequence ID" value="XM_028690869.1"/>
</dbReference>
<dbReference type="AlphaFoldDB" id="A0A1Y1JNN9"/>
<name>A0A1Y1JNN9_PLAGO</name>
<dbReference type="Proteomes" id="UP000195521">
    <property type="component" value="Unassembled WGS sequence"/>
</dbReference>
<evidence type="ECO:0000313" key="2">
    <source>
        <dbReference type="Proteomes" id="UP000195521"/>
    </source>
</evidence>
<evidence type="ECO:0000313" key="1">
    <source>
        <dbReference type="EMBL" id="GAW84081.1"/>
    </source>
</evidence>
<keyword evidence="2" id="KW-1185">Reference proteome</keyword>
<dbReference type="EMBL" id="BDQF01000102">
    <property type="protein sequence ID" value="GAW84081.1"/>
    <property type="molecule type" value="Genomic_DNA"/>
</dbReference>
<reference evidence="2" key="1">
    <citation type="submission" date="2017-04" db="EMBL/GenBank/DDBJ databases">
        <title>Plasmodium gonderi genome.</title>
        <authorList>
            <person name="Arisue N."/>
            <person name="Honma H."/>
            <person name="Kawai S."/>
            <person name="Tougan T."/>
            <person name="Tanabe K."/>
            <person name="Horii T."/>
        </authorList>
    </citation>
    <scope>NUCLEOTIDE SEQUENCE [LARGE SCALE GENOMIC DNA]</scope>
    <source>
        <strain evidence="2">ATCC 30045</strain>
    </source>
</reference>
<organism evidence="1 2">
    <name type="scientific">Plasmodium gonderi</name>
    <dbReference type="NCBI Taxonomy" id="77519"/>
    <lineage>
        <taxon>Eukaryota</taxon>
        <taxon>Sar</taxon>
        <taxon>Alveolata</taxon>
        <taxon>Apicomplexa</taxon>
        <taxon>Aconoidasida</taxon>
        <taxon>Haemosporida</taxon>
        <taxon>Plasmodiidae</taxon>
        <taxon>Plasmodium</taxon>
        <taxon>Plasmodium (Plasmodium)</taxon>
    </lineage>
</organism>